<organism evidence="3 4">
    <name type="scientific">Candidatus Curtissbacteria bacterium RIFCSPHIGHO2_01_FULL_40_12</name>
    <dbReference type="NCBI Taxonomy" id="1797710"/>
    <lineage>
        <taxon>Bacteria</taxon>
        <taxon>Candidatus Curtissiibacteriota</taxon>
    </lineage>
</organism>
<evidence type="ECO:0000256" key="1">
    <source>
        <dbReference type="PROSITE-ProRule" id="PRU00409"/>
    </source>
</evidence>
<dbReference type="Proteomes" id="UP000178577">
    <property type="component" value="Unassembled WGS sequence"/>
</dbReference>
<dbReference type="GO" id="GO:0046872">
    <property type="term" value="F:metal ion binding"/>
    <property type="evidence" value="ECO:0007669"/>
    <property type="project" value="InterPro"/>
</dbReference>
<reference evidence="3 4" key="1">
    <citation type="journal article" date="2016" name="Nat. Commun.">
        <title>Thousands of microbial genomes shed light on interconnected biogeochemical processes in an aquifer system.</title>
        <authorList>
            <person name="Anantharaman K."/>
            <person name="Brown C.T."/>
            <person name="Hug L.A."/>
            <person name="Sharon I."/>
            <person name="Castelle C.J."/>
            <person name="Probst A.J."/>
            <person name="Thomas B.C."/>
            <person name="Singh A."/>
            <person name="Wilkins M.J."/>
            <person name="Karaoz U."/>
            <person name="Brodie E.L."/>
            <person name="Williams K.H."/>
            <person name="Hubbard S.S."/>
            <person name="Banfield J.F."/>
        </authorList>
    </citation>
    <scope>NUCLEOTIDE SEQUENCE [LARGE SCALE GENOMIC DNA]</scope>
</reference>
<dbReference type="InterPro" id="IPR048764">
    <property type="entry name" value="PylC_N"/>
</dbReference>
<dbReference type="GO" id="GO:0005524">
    <property type="term" value="F:ATP binding"/>
    <property type="evidence" value="ECO:0007669"/>
    <property type="project" value="UniProtKB-UniRule"/>
</dbReference>
<protein>
    <recommendedName>
        <fullName evidence="2">ATP-grasp domain-containing protein</fullName>
    </recommendedName>
</protein>
<comment type="caution">
    <text evidence="3">The sequence shown here is derived from an EMBL/GenBank/DDBJ whole genome shotgun (WGS) entry which is preliminary data.</text>
</comment>
<evidence type="ECO:0000313" key="3">
    <source>
        <dbReference type="EMBL" id="OGD89041.1"/>
    </source>
</evidence>
<name>A0A1F5GAZ3_9BACT</name>
<dbReference type="InterPro" id="IPR011761">
    <property type="entry name" value="ATP-grasp"/>
</dbReference>
<dbReference type="Pfam" id="PF21360">
    <property type="entry name" value="PylC-like_N"/>
    <property type="match status" value="1"/>
</dbReference>
<keyword evidence="1" id="KW-0547">Nucleotide-binding</keyword>
<dbReference type="PROSITE" id="PS50975">
    <property type="entry name" value="ATP_GRASP"/>
    <property type="match status" value="1"/>
</dbReference>
<sequence length="348" mass="39589">MIRILVLGAGGTPATNFIRSLRESRHKFYIVGTDANKYYLWRSEADQTYLICDAQNRDYINALNRIISKEKIHLIYAANDKEVARISKDRRKLKAKVFLPSEKTINTCQNKYLSYLCWEKAGLRVPKTILVKSSHDIKKAFALFGNKVWIREIKGAFGKDSILARDVQIAKAWVEFKRGWRHFTAAEYLSADSITWQSIYSNGKLICAQSRRRILWEIEGRSPSGVTGITGVGKIETDKTVDKIAQKSISAVDKEPNGIYSVDMTFDQQGIPNPTEINIGRFFTTSYFLTKAGLNMPEIFVETALGKPVKSGVINPIKGELYWIRGVDFLPKLVTGYQIRKYVKVKRS</sequence>
<evidence type="ECO:0000313" key="4">
    <source>
        <dbReference type="Proteomes" id="UP000178577"/>
    </source>
</evidence>
<dbReference type="SUPFAM" id="SSF56059">
    <property type="entry name" value="Glutathione synthetase ATP-binding domain-like"/>
    <property type="match status" value="1"/>
</dbReference>
<accession>A0A1F5GAZ3</accession>
<dbReference type="EMBL" id="MFAY01000020">
    <property type="protein sequence ID" value="OGD89041.1"/>
    <property type="molecule type" value="Genomic_DNA"/>
</dbReference>
<dbReference type="Gene3D" id="3.30.470.20">
    <property type="entry name" value="ATP-grasp fold, B domain"/>
    <property type="match status" value="1"/>
</dbReference>
<dbReference type="AlphaFoldDB" id="A0A1F5GAZ3"/>
<feature type="domain" description="ATP-grasp" evidence="2">
    <location>
        <begin position="115"/>
        <end position="305"/>
    </location>
</feature>
<proteinExistence type="predicted"/>
<keyword evidence="1" id="KW-0067">ATP-binding</keyword>
<gene>
    <name evidence="3" type="ORF">A2693_00070</name>
</gene>
<dbReference type="Gene3D" id="3.40.50.20">
    <property type="match status" value="1"/>
</dbReference>
<evidence type="ECO:0000259" key="2">
    <source>
        <dbReference type="PROSITE" id="PS50975"/>
    </source>
</evidence>